<keyword evidence="5" id="KW-1185">Reference proteome</keyword>
<keyword evidence="1" id="KW-1133">Transmembrane helix</keyword>
<feature type="transmembrane region" description="Helical" evidence="1">
    <location>
        <begin position="55"/>
        <end position="75"/>
    </location>
</feature>
<dbReference type="AlphaFoldDB" id="A0A919YBH7"/>
<evidence type="ECO:0000313" key="4">
    <source>
        <dbReference type="EMBL" id="GIO45487.1"/>
    </source>
</evidence>
<dbReference type="Proteomes" id="UP000682811">
    <property type="component" value="Unassembled WGS sequence"/>
</dbReference>
<organism evidence="4 5">
    <name type="scientific">Paenibacillus azoreducens</name>
    <dbReference type="NCBI Taxonomy" id="116718"/>
    <lineage>
        <taxon>Bacteria</taxon>
        <taxon>Bacillati</taxon>
        <taxon>Bacillota</taxon>
        <taxon>Bacilli</taxon>
        <taxon>Bacillales</taxon>
        <taxon>Paenibacillaceae</taxon>
        <taxon>Paenibacillus</taxon>
    </lineage>
</organism>
<accession>A0A919YBH7</accession>
<evidence type="ECO:0000313" key="5">
    <source>
        <dbReference type="Proteomes" id="UP000682811"/>
    </source>
</evidence>
<sequence>MKALEHEDLLQLKEEPAQELPESVRMRLDETYFMLEDMPMAEPEKRKKRSWVRRSILIVSGAAAAFMLLIGSGFVSPVMAQALKQIPFLESVFKLAGDRGLQKASDEGMTVKTDQSVTHNGVTVTLSELIYDGSRLNLVLTRDKLPEENSSGEASEWIKRSTLGLNNIDFYVNGSWVNTGMSVRPGGSSAPHSIIVTALDSPGLHIPDEFELKLLVKLEDQPKPFEFKLPVKKAENSTVITPDEFRVLDHIQMGIIKLEITPVTTQLEVEIKGDQGQSLSEIEKLVPEQYKVGGFMNFDFDIADDKGNLQNTVGGNGSGETDRFRYVYSYEPFEEIPEFVMIKPYVLTPKTGEKKYIHELEFKIQVK</sequence>
<dbReference type="InterPro" id="IPR040680">
    <property type="entry name" value="DUF5643"/>
</dbReference>
<dbReference type="Pfam" id="PF13786">
    <property type="entry name" value="DUF4179"/>
    <property type="match status" value="1"/>
</dbReference>
<protein>
    <recommendedName>
        <fullName evidence="6">DUF4179 domain-containing protein</fullName>
    </recommendedName>
</protein>
<dbReference type="RefSeq" id="WP_212976654.1">
    <property type="nucleotide sequence ID" value="NZ_AP025343.1"/>
</dbReference>
<evidence type="ECO:0000259" key="2">
    <source>
        <dbReference type="Pfam" id="PF13786"/>
    </source>
</evidence>
<reference evidence="4 5" key="1">
    <citation type="submission" date="2021-03" db="EMBL/GenBank/DDBJ databases">
        <title>Antimicrobial resistance genes in bacteria isolated from Japanese honey, and their potential for conferring macrolide and lincosamide resistance in the American foulbrood pathogen Paenibacillus larvae.</title>
        <authorList>
            <person name="Okamoto M."/>
            <person name="Kumagai M."/>
            <person name="Kanamori H."/>
            <person name="Takamatsu D."/>
        </authorList>
    </citation>
    <scope>NUCLEOTIDE SEQUENCE [LARGE SCALE GENOMIC DNA]</scope>
    <source>
        <strain evidence="4 5">J34TS1</strain>
    </source>
</reference>
<evidence type="ECO:0008006" key="6">
    <source>
        <dbReference type="Google" id="ProtNLM"/>
    </source>
</evidence>
<keyword evidence="1" id="KW-0472">Membrane</keyword>
<evidence type="ECO:0000259" key="3">
    <source>
        <dbReference type="Pfam" id="PF18705"/>
    </source>
</evidence>
<feature type="domain" description="DUF4179" evidence="2">
    <location>
        <begin position="54"/>
        <end position="140"/>
    </location>
</feature>
<feature type="domain" description="DUF5643" evidence="3">
    <location>
        <begin position="237"/>
        <end position="364"/>
    </location>
</feature>
<keyword evidence="1" id="KW-0812">Transmembrane</keyword>
<dbReference type="Gene3D" id="2.60.40.1630">
    <property type="entry name" value="bacillus anthracis domain"/>
    <property type="match status" value="1"/>
</dbReference>
<proteinExistence type="predicted"/>
<evidence type="ECO:0000256" key="1">
    <source>
        <dbReference type="SAM" id="Phobius"/>
    </source>
</evidence>
<gene>
    <name evidence="4" type="ORF">J34TS1_02520</name>
</gene>
<dbReference type="InterPro" id="IPR025436">
    <property type="entry name" value="DUF4179"/>
</dbReference>
<name>A0A919YBH7_9BACL</name>
<dbReference type="EMBL" id="BORT01000001">
    <property type="protein sequence ID" value="GIO45487.1"/>
    <property type="molecule type" value="Genomic_DNA"/>
</dbReference>
<comment type="caution">
    <text evidence="4">The sequence shown here is derived from an EMBL/GenBank/DDBJ whole genome shotgun (WGS) entry which is preliminary data.</text>
</comment>
<dbReference type="Pfam" id="PF18705">
    <property type="entry name" value="DUF5643"/>
    <property type="match status" value="1"/>
</dbReference>